<dbReference type="Proteomes" id="UP000827986">
    <property type="component" value="Unassembled WGS sequence"/>
</dbReference>
<comment type="caution">
    <text evidence="1">The sequence shown here is derived from an EMBL/GenBank/DDBJ whole genome shotgun (WGS) entry which is preliminary data.</text>
</comment>
<feature type="non-terminal residue" evidence="1">
    <location>
        <position position="1"/>
    </location>
</feature>
<dbReference type="EMBL" id="JAHDVG010000463">
    <property type="protein sequence ID" value="KAH1187422.1"/>
    <property type="molecule type" value="Genomic_DNA"/>
</dbReference>
<evidence type="ECO:0000313" key="1">
    <source>
        <dbReference type="EMBL" id="KAH1187422.1"/>
    </source>
</evidence>
<keyword evidence="2" id="KW-1185">Reference proteome</keyword>
<protein>
    <submittedName>
        <fullName evidence="1">Uncharacterized protein</fullName>
    </submittedName>
</protein>
<proteinExistence type="predicted"/>
<accession>A0A9D4B401</accession>
<evidence type="ECO:0000313" key="2">
    <source>
        <dbReference type="Proteomes" id="UP000827986"/>
    </source>
</evidence>
<sequence length="162" mass="18235">DHPSSVENSASIQNSVYVPLRASSYTLAEDIFQDVLQSSEQAYSEHRAWRVTVNEKLEMDIQERRQGQEQIIEGQEQMIKLMEDQRCSGPSWNTCVLDSPCSPYRAVFHVLPKLPPNIRCMFPAHRSTLCTPGLGTFSIMTAGLTFSCEILISECYAVSCLL</sequence>
<gene>
    <name evidence="1" type="ORF">KIL84_020171</name>
</gene>
<dbReference type="AlphaFoldDB" id="A0A9D4B401"/>
<organism evidence="1 2">
    <name type="scientific">Mauremys mutica</name>
    <name type="common">yellowpond turtle</name>
    <dbReference type="NCBI Taxonomy" id="74926"/>
    <lineage>
        <taxon>Eukaryota</taxon>
        <taxon>Metazoa</taxon>
        <taxon>Chordata</taxon>
        <taxon>Craniata</taxon>
        <taxon>Vertebrata</taxon>
        <taxon>Euteleostomi</taxon>
        <taxon>Archelosauria</taxon>
        <taxon>Testudinata</taxon>
        <taxon>Testudines</taxon>
        <taxon>Cryptodira</taxon>
        <taxon>Durocryptodira</taxon>
        <taxon>Testudinoidea</taxon>
        <taxon>Geoemydidae</taxon>
        <taxon>Geoemydinae</taxon>
        <taxon>Mauremys</taxon>
    </lineage>
</organism>
<name>A0A9D4B401_9SAUR</name>
<reference evidence="1" key="1">
    <citation type="submission" date="2021-09" db="EMBL/GenBank/DDBJ databases">
        <title>The genome of Mauremys mutica provides insights into the evolution of semi-aquatic lifestyle.</title>
        <authorList>
            <person name="Gong S."/>
            <person name="Gao Y."/>
        </authorList>
    </citation>
    <scope>NUCLEOTIDE SEQUENCE</scope>
    <source>
        <strain evidence="1">MM-2020</strain>
        <tissue evidence="1">Muscle</tissue>
    </source>
</reference>